<evidence type="ECO:0008006" key="3">
    <source>
        <dbReference type="Google" id="ProtNLM"/>
    </source>
</evidence>
<evidence type="ECO:0000313" key="2">
    <source>
        <dbReference type="Proteomes" id="UP000016935"/>
    </source>
</evidence>
<dbReference type="GeneID" id="19402692"/>
<organism evidence="1 2">
    <name type="scientific">Exserohilum turcicum (strain 28A)</name>
    <name type="common">Northern leaf blight fungus</name>
    <name type="synonym">Setosphaeria turcica</name>
    <dbReference type="NCBI Taxonomy" id="671987"/>
    <lineage>
        <taxon>Eukaryota</taxon>
        <taxon>Fungi</taxon>
        <taxon>Dikarya</taxon>
        <taxon>Ascomycota</taxon>
        <taxon>Pezizomycotina</taxon>
        <taxon>Dothideomycetes</taxon>
        <taxon>Pleosporomycetidae</taxon>
        <taxon>Pleosporales</taxon>
        <taxon>Pleosporineae</taxon>
        <taxon>Pleosporaceae</taxon>
        <taxon>Exserohilum</taxon>
    </lineage>
</organism>
<reference evidence="1 2" key="2">
    <citation type="journal article" date="2013" name="PLoS Genet.">
        <title>Comparative genome structure, secondary metabolite, and effector coding capacity across Cochliobolus pathogens.</title>
        <authorList>
            <person name="Condon B.J."/>
            <person name="Leng Y."/>
            <person name="Wu D."/>
            <person name="Bushley K.E."/>
            <person name="Ohm R.A."/>
            <person name="Otillar R."/>
            <person name="Martin J."/>
            <person name="Schackwitz W."/>
            <person name="Grimwood J."/>
            <person name="MohdZainudin N."/>
            <person name="Xue C."/>
            <person name="Wang R."/>
            <person name="Manning V.A."/>
            <person name="Dhillon B."/>
            <person name="Tu Z.J."/>
            <person name="Steffenson B.J."/>
            <person name="Salamov A."/>
            <person name="Sun H."/>
            <person name="Lowry S."/>
            <person name="LaButti K."/>
            <person name="Han J."/>
            <person name="Copeland A."/>
            <person name="Lindquist E."/>
            <person name="Barry K."/>
            <person name="Schmutz J."/>
            <person name="Baker S.E."/>
            <person name="Ciuffetti L.M."/>
            <person name="Grigoriev I.V."/>
            <person name="Zhong S."/>
            <person name="Turgeon B.G."/>
        </authorList>
    </citation>
    <scope>NUCLEOTIDE SEQUENCE [LARGE SCALE GENOMIC DNA]</scope>
    <source>
        <strain evidence="2">28A</strain>
    </source>
</reference>
<dbReference type="OrthoDB" id="3689396at2759"/>
<dbReference type="STRING" id="671987.R0I6Y4"/>
<dbReference type="SUPFAM" id="SSF54637">
    <property type="entry name" value="Thioesterase/thiol ester dehydrase-isomerase"/>
    <property type="match status" value="1"/>
</dbReference>
<evidence type="ECO:0000313" key="1">
    <source>
        <dbReference type="EMBL" id="EOA81236.1"/>
    </source>
</evidence>
<dbReference type="EMBL" id="KB908866">
    <property type="protein sequence ID" value="EOA81236.1"/>
    <property type="molecule type" value="Genomic_DNA"/>
</dbReference>
<name>R0I6Y4_EXST2</name>
<dbReference type="RefSeq" id="XP_008030591.1">
    <property type="nucleotide sequence ID" value="XM_008032400.1"/>
</dbReference>
<dbReference type="HOGENOM" id="CLU_171282_0_0_1"/>
<dbReference type="Proteomes" id="UP000016935">
    <property type="component" value="Unassembled WGS sequence"/>
</dbReference>
<protein>
    <recommendedName>
        <fullName evidence="3">Thioesterase domain-containing protein</fullName>
    </recommendedName>
</protein>
<keyword evidence="2" id="KW-1185">Reference proteome</keyword>
<reference evidence="1 2" key="1">
    <citation type="journal article" date="2012" name="PLoS Pathog.">
        <title>Diverse lifestyles and strategies of plant pathogenesis encoded in the genomes of eighteen Dothideomycetes fungi.</title>
        <authorList>
            <person name="Ohm R.A."/>
            <person name="Feau N."/>
            <person name="Henrissat B."/>
            <person name="Schoch C.L."/>
            <person name="Horwitz B.A."/>
            <person name="Barry K.W."/>
            <person name="Condon B.J."/>
            <person name="Copeland A.C."/>
            <person name="Dhillon B."/>
            <person name="Glaser F."/>
            <person name="Hesse C.N."/>
            <person name="Kosti I."/>
            <person name="LaButti K."/>
            <person name="Lindquist E.A."/>
            <person name="Lucas S."/>
            <person name="Salamov A.A."/>
            <person name="Bradshaw R.E."/>
            <person name="Ciuffetti L."/>
            <person name="Hamelin R.C."/>
            <person name="Kema G.H.J."/>
            <person name="Lawrence C."/>
            <person name="Scott J.A."/>
            <person name="Spatafora J.W."/>
            <person name="Turgeon B.G."/>
            <person name="de Wit P.J.G.M."/>
            <person name="Zhong S."/>
            <person name="Goodwin S.B."/>
            <person name="Grigoriev I.V."/>
        </authorList>
    </citation>
    <scope>NUCLEOTIDE SEQUENCE [LARGE SCALE GENOMIC DNA]</scope>
    <source>
        <strain evidence="2">28A</strain>
    </source>
</reference>
<dbReference type="Gene3D" id="3.10.129.10">
    <property type="entry name" value="Hotdog Thioesterase"/>
    <property type="match status" value="1"/>
</dbReference>
<gene>
    <name evidence="1" type="ORF">SETTUDRAFT_23616</name>
</gene>
<dbReference type="InterPro" id="IPR029069">
    <property type="entry name" value="HotDog_dom_sf"/>
</dbReference>
<dbReference type="AlphaFoldDB" id="R0I6Y4"/>
<accession>R0I6Y4</accession>
<proteinExistence type="predicted"/>
<sequence length="113" mass="12766">MADAIKKRVLSMVGDLSAPAYDKVAHWCHDAILYKILKLESVTYEPSKEHPHNARTVFSFVVPQEMCNVLSNMHGGAVAMVFDRVTSLTVSPCMKEGFWDAGHVSRNRKFCYF</sequence>